<keyword evidence="4 5" id="KW-0472">Membrane</keyword>
<keyword evidence="3 5" id="KW-1133">Transmembrane helix</keyword>
<dbReference type="Gene3D" id="2.40.50.140">
    <property type="entry name" value="Nucleic acid-binding proteins"/>
    <property type="match status" value="1"/>
</dbReference>
<gene>
    <name evidence="8" type="ORF">J2Y00_000520</name>
    <name evidence="7" type="ORF">SY84_04895</name>
</gene>
<dbReference type="PANTHER" id="PTHR33507">
    <property type="entry name" value="INNER MEMBRANE PROTEIN YBBJ"/>
    <property type="match status" value="1"/>
</dbReference>
<evidence type="ECO:0000256" key="3">
    <source>
        <dbReference type="ARBA" id="ARBA00022989"/>
    </source>
</evidence>
<dbReference type="InterPro" id="IPR002810">
    <property type="entry name" value="NfeD-like_C"/>
</dbReference>
<evidence type="ECO:0000313" key="7">
    <source>
        <dbReference type="EMBL" id="AKH16503.1"/>
    </source>
</evidence>
<dbReference type="EMBL" id="JAVDQK010000001">
    <property type="protein sequence ID" value="MDR6216971.1"/>
    <property type="molecule type" value="Genomic_DNA"/>
</dbReference>
<proteinExistence type="predicted"/>
<name>A0A0F7JNS0_9DEIO</name>
<dbReference type="Proteomes" id="UP000034024">
    <property type="component" value="Chromosome"/>
</dbReference>
<organism evidence="7 9">
    <name type="scientific">Deinococcus soli</name>
    <name type="common">ex Cha et al. 2016</name>
    <dbReference type="NCBI Taxonomy" id="1309411"/>
    <lineage>
        <taxon>Bacteria</taxon>
        <taxon>Thermotogati</taxon>
        <taxon>Deinococcota</taxon>
        <taxon>Deinococci</taxon>
        <taxon>Deinococcales</taxon>
        <taxon>Deinococcaceae</taxon>
        <taxon>Deinococcus</taxon>
    </lineage>
</organism>
<evidence type="ECO:0000256" key="4">
    <source>
        <dbReference type="ARBA" id="ARBA00023136"/>
    </source>
</evidence>
<accession>A0A0F7JNS0</accession>
<dbReference type="GO" id="GO:0006508">
    <property type="term" value="P:proteolysis"/>
    <property type="evidence" value="ECO:0007669"/>
    <property type="project" value="UniProtKB-KW"/>
</dbReference>
<reference evidence="8" key="2">
    <citation type="submission" date="2023-07" db="EMBL/GenBank/DDBJ databases">
        <title>Sorghum-associated microbial communities from plants grown in Nebraska, USA.</title>
        <authorList>
            <person name="Schachtman D."/>
        </authorList>
    </citation>
    <scope>NUCLEOTIDE SEQUENCE</scope>
    <source>
        <strain evidence="8">BE330</strain>
    </source>
</reference>
<dbReference type="AlphaFoldDB" id="A0A0F7JNS0"/>
<dbReference type="InterPro" id="IPR012340">
    <property type="entry name" value="NA-bd_OB-fold"/>
</dbReference>
<sequence>MDWLPTLERVQSWHWWVLGALLLILEVAAPGIFFVWLALAAFALGLLVFVLPVLPVAAQLLLFAALSVAAVTLGRRYVTRLLPDSPEAGRVNRGAHRLVGQTVTVVTPIVNGTGRVRVGDSEWRATGPDTPQGARVVIVAADGPTLHVREVNGTWT</sequence>
<feature type="transmembrane region" description="Helical" evidence="5">
    <location>
        <begin position="12"/>
        <end position="29"/>
    </location>
</feature>
<evidence type="ECO:0000256" key="5">
    <source>
        <dbReference type="SAM" id="Phobius"/>
    </source>
</evidence>
<dbReference type="PANTHER" id="PTHR33507:SF3">
    <property type="entry name" value="INNER MEMBRANE PROTEIN YBBJ"/>
    <property type="match status" value="1"/>
</dbReference>
<dbReference type="InterPro" id="IPR052165">
    <property type="entry name" value="Membrane_assoc_protease"/>
</dbReference>
<dbReference type="SUPFAM" id="SSF141322">
    <property type="entry name" value="NfeD domain-like"/>
    <property type="match status" value="1"/>
</dbReference>
<dbReference type="RefSeq" id="WP_046843078.1">
    <property type="nucleotide sequence ID" value="NZ_BMHJ01000003.1"/>
</dbReference>
<dbReference type="OrthoDB" id="9810336at2"/>
<evidence type="ECO:0000256" key="2">
    <source>
        <dbReference type="ARBA" id="ARBA00022692"/>
    </source>
</evidence>
<evidence type="ECO:0000313" key="8">
    <source>
        <dbReference type="EMBL" id="MDR6216971.1"/>
    </source>
</evidence>
<dbReference type="Pfam" id="PF01957">
    <property type="entry name" value="NfeD"/>
    <property type="match status" value="1"/>
</dbReference>
<keyword evidence="9" id="KW-1185">Reference proteome</keyword>
<keyword evidence="8" id="KW-0645">Protease</keyword>
<comment type="subcellular location">
    <subcellularLocation>
        <location evidence="1">Membrane</location>
        <topology evidence="1">Multi-pass membrane protein</topology>
    </subcellularLocation>
</comment>
<dbReference type="GO" id="GO:0005886">
    <property type="term" value="C:plasma membrane"/>
    <property type="evidence" value="ECO:0007669"/>
    <property type="project" value="TreeGrafter"/>
</dbReference>
<evidence type="ECO:0000313" key="9">
    <source>
        <dbReference type="Proteomes" id="UP000034024"/>
    </source>
</evidence>
<dbReference type="Proteomes" id="UP001185331">
    <property type="component" value="Unassembled WGS sequence"/>
</dbReference>
<dbReference type="EMBL" id="CP011389">
    <property type="protein sequence ID" value="AKH16503.1"/>
    <property type="molecule type" value="Genomic_DNA"/>
</dbReference>
<feature type="domain" description="NfeD-like C-terminal" evidence="6">
    <location>
        <begin position="96"/>
        <end position="149"/>
    </location>
</feature>
<evidence type="ECO:0000259" key="6">
    <source>
        <dbReference type="Pfam" id="PF01957"/>
    </source>
</evidence>
<keyword evidence="2 5" id="KW-0812">Transmembrane</keyword>
<reference evidence="7 9" key="1">
    <citation type="submission" date="2015-01" db="EMBL/GenBank/DDBJ databases">
        <title>Deinococcus soli/N5/whole genome sequencing.</title>
        <authorList>
            <person name="Kim M.K."/>
            <person name="Srinivasan S."/>
            <person name="Lee J.-J."/>
        </authorList>
    </citation>
    <scope>NUCLEOTIDE SEQUENCE [LARGE SCALE GENOMIC DNA]</scope>
    <source>
        <strain evidence="7 9">N5</strain>
    </source>
</reference>
<evidence type="ECO:0000256" key="1">
    <source>
        <dbReference type="ARBA" id="ARBA00004141"/>
    </source>
</evidence>
<protein>
    <submittedName>
        <fullName evidence="7 8">Membrane protein</fullName>
    </submittedName>
</protein>
<keyword evidence="8" id="KW-0378">Hydrolase</keyword>
<dbReference type="KEGG" id="dch:SY84_04895"/>
<dbReference type="PATRIC" id="fig|1309411.5.peg.1005"/>
<dbReference type="GO" id="GO:0008233">
    <property type="term" value="F:peptidase activity"/>
    <property type="evidence" value="ECO:0007669"/>
    <property type="project" value="UniProtKB-KW"/>
</dbReference>